<evidence type="ECO:0000256" key="4">
    <source>
        <dbReference type="ARBA" id="ARBA00022989"/>
    </source>
</evidence>
<evidence type="ECO:0000256" key="2">
    <source>
        <dbReference type="ARBA" id="ARBA00022475"/>
    </source>
</evidence>
<evidence type="ECO:0000256" key="5">
    <source>
        <dbReference type="ARBA" id="ARBA00023136"/>
    </source>
</evidence>
<feature type="transmembrane region" description="Helical" evidence="6">
    <location>
        <begin position="122"/>
        <end position="147"/>
    </location>
</feature>
<feature type="transmembrane region" description="Helical" evidence="6">
    <location>
        <begin position="336"/>
        <end position="356"/>
    </location>
</feature>
<feature type="transmembrane region" description="Helical" evidence="6">
    <location>
        <begin position="436"/>
        <end position="453"/>
    </location>
</feature>
<feature type="transmembrane region" description="Helical" evidence="6">
    <location>
        <begin position="459"/>
        <end position="482"/>
    </location>
</feature>
<evidence type="ECO:0000256" key="6">
    <source>
        <dbReference type="SAM" id="Phobius"/>
    </source>
</evidence>
<feature type="transmembrane region" description="Helical" evidence="6">
    <location>
        <begin position="36"/>
        <end position="58"/>
    </location>
</feature>
<keyword evidence="8" id="KW-1185">Reference proteome</keyword>
<keyword evidence="5 6" id="KW-0472">Membrane</keyword>
<evidence type="ECO:0000256" key="3">
    <source>
        <dbReference type="ARBA" id="ARBA00022692"/>
    </source>
</evidence>
<evidence type="ECO:0008006" key="9">
    <source>
        <dbReference type="Google" id="ProtNLM"/>
    </source>
</evidence>
<dbReference type="Proteomes" id="UP000197535">
    <property type="component" value="Unassembled WGS sequence"/>
</dbReference>
<dbReference type="EMBL" id="LSTO01000001">
    <property type="protein sequence ID" value="OWW22085.1"/>
    <property type="molecule type" value="Genomic_DNA"/>
</dbReference>
<feature type="transmembrane region" description="Helical" evidence="6">
    <location>
        <begin position="159"/>
        <end position="183"/>
    </location>
</feature>
<dbReference type="GO" id="GO:0005886">
    <property type="term" value="C:plasma membrane"/>
    <property type="evidence" value="ECO:0007669"/>
    <property type="project" value="UniProtKB-SubCell"/>
</dbReference>
<organism evidence="7 8">
    <name type="scientific">Noviherbaspirillum denitrificans</name>
    <dbReference type="NCBI Taxonomy" id="1968433"/>
    <lineage>
        <taxon>Bacteria</taxon>
        <taxon>Pseudomonadati</taxon>
        <taxon>Pseudomonadota</taxon>
        <taxon>Betaproteobacteria</taxon>
        <taxon>Burkholderiales</taxon>
        <taxon>Oxalobacteraceae</taxon>
        <taxon>Noviherbaspirillum</taxon>
    </lineage>
</organism>
<feature type="transmembrane region" description="Helical" evidence="6">
    <location>
        <begin position="304"/>
        <end position="324"/>
    </location>
</feature>
<dbReference type="InterPro" id="IPR050833">
    <property type="entry name" value="Poly_Biosynth_Transport"/>
</dbReference>
<feature type="transmembrane region" description="Helical" evidence="6">
    <location>
        <begin position="368"/>
        <end position="387"/>
    </location>
</feature>
<feature type="transmembrane region" description="Helical" evidence="6">
    <location>
        <begin position="7"/>
        <end position="30"/>
    </location>
</feature>
<dbReference type="RefSeq" id="WP_170942214.1">
    <property type="nucleotide sequence ID" value="NZ_LSTO01000001.1"/>
</dbReference>
<dbReference type="PANTHER" id="PTHR30250">
    <property type="entry name" value="PST FAMILY PREDICTED COLANIC ACID TRANSPORTER"/>
    <property type="match status" value="1"/>
</dbReference>
<accession>A0A254THU7</accession>
<reference evidence="7 8" key="1">
    <citation type="submission" date="2016-02" db="EMBL/GenBank/DDBJ databases">
        <authorList>
            <person name="Wen L."/>
            <person name="He K."/>
            <person name="Yang H."/>
        </authorList>
    </citation>
    <scope>NUCLEOTIDE SEQUENCE [LARGE SCALE GENOMIC DNA]</scope>
    <source>
        <strain evidence="7 8">TSA40</strain>
    </source>
</reference>
<dbReference type="PANTHER" id="PTHR30250:SF26">
    <property type="entry name" value="PSMA PROTEIN"/>
    <property type="match status" value="1"/>
</dbReference>
<keyword evidence="3 6" id="KW-0812">Transmembrane</keyword>
<comment type="caution">
    <text evidence="7">The sequence shown here is derived from an EMBL/GenBank/DDBJ whole genome shotgun (WGS) entry which is preliminary data.</text>
</comment>
<gene>
    <name evidence="7" type="ORF">AYR66_23920</name>
</gene>
<evidence type="ECO:0000256" key="1">
    <source>
        <dbReference type="ARBA" id="ARBA00004651"/>
    </source>
</evidence>
<keyword evidence="2" id="KW-1003">Cell membrane</keyword>
<comment type="subcellular location">
    <subcellularLocation>
        <location evidence="1">Cell membrane</location>
        <topology evidence="1">Multi-pass membrane protein</topology>
    </subcellularLocation>
</comment>
<protein>
    <recommendedName>
        <fullName evidence="9">Polysaccharide biosynthesis protein C-terminal domain-containing protein</fullName>
    </recommendedName>
</protein>
<proteinExistence type="predicted"/>
<feature type="transmembrane region" description="Helical" evidence="6">
    <location>
        <begin position="79"/>
        <end position="102"/>
    </location>
</feature>
<feature type="transmembrane region" description="Helical" evidence="6">
    <location>
        <begin position="393"/>
        <end position="415"/>
    </location>
</feature>
<evidence type="ECO:0000313" key="8">
    <source>
        <dbReference type="Proteomes" id="UP000197535"/>
    </source>
</evidence>
<dbReference type="AlphaFoldDB" id="A0A254THU7"/>
<evidence type="ECO:0000313" key="7">
    <source>
        <dbReference type="EMBL" id="OWW22085.1"/>
    </source>
</evidence>
<name>A0A254THU7_9BURK</name>
<keyword evidence="4 6" id="KW-1133">Transmembrane helix</keyword>
<dbReference type="Pfam" id="PF13440">
    <property type="entry name" value="Polysacc_synt_3"/>
    <property type="match status" value="1"/>
</dbReference>
<sequence>MLLRNSLWNLSGSAVPMVVALATVPLLIGALGVEGFGIVTMVSSVIGYFGVLDINLTSGAIKYLAEHHASGDRRRFAETFWFGAMFYGALGLLGATGIYFASDLLVGRFFEVSPEMRDATHTAFQLGALGFALTQTQSYLLVVPQALQRYDRSAQSEAFFGVVVNLASVAAALAGTGIVGVIIARLSVSAANIVYLVWMIHSFRLGMSPCKPGKDVRAALTSFSAYAYLSKIASTLHQHADKLIVGAIAGPVALTFYTVPVTLAGRILGLTYRLSSVIYPRASALAGAGRIAELHPVYLGVMRYVTYINLAALGIIVLAGDEFLRRWVGAEFVQQGYPVLVLMTLALLADSLTNIPSLVNDALGHPRVTGRFALANGLGGVAMVYLGTSIGGIVGAAAGHLLSSLVLGVSFLLFVHGRTVPIAFGETMRQGFGRSLWVGFLVICVLLPVKWLVPAGLFGTVAVVSAAVLSLGLAGLFFIVGVDERNAVMAMARRLRP</sequence>